<accession>A0A381Z6V0</accession>
<dbReference type="AlphaFoldDB" id="A0A381Z6V0"/>
<dbReference type="Gene3D" id="3.30.420.40">
    <property type="match status" value="1"/>
</dbReference>
<dbReference type="EMBL" id="UINC01020019">
    <property type="protein sequence ID" value="SVA84477.1"/>
    <property type="molecule type" value="Genomic_DNA"/>
</dbReference>
<proteinExistence type="predicted"/>
<feature type="non-terminal residue" evidence="1">
    <location>
        <position position="41"/>
    </location>
</feature>
<evidence type="ECO:0000313" key="1">
    <source>
        <dbReference type="EMBL" id="SVA84477.1"/>
    </source>
</evidence>
<name>A0A381Z6V0_9ZZZZ</name>
<protein>
    <recommendedName>
        <fullName evidence="2">Carbamoyltransferase domain-containing protein</fullName>
    </recommendedName>
</protein>
<gene>
    <name evidence="1" type="ORF">METZ01_LOCUS137331</name>
</gene>
<evidence type="ECO:0008006" key="2">
    <source>
        <dbReference type="Google" id="ProtNLM"/>
    </source>
</evidence>
<organism evidence="1">
    <name type="scientific">marine metagenome</name>
    <dbReference type="NCBI Taxonomy" id="408172"/>
    <lineage>
        <taxon>unclassified sequences</taxon>
        <taxon>metagenomes</taxon>
        <taxon>ecological metagenomes</taxon>
    </lineage>
</organism>
<sequence>MNILGISEGFHDAAVCLLKDTKIYYASSSERYSGIKGDRWT</sequence>
<reference evidence="1" key="1">
    <citation type="submission" date="2018-05" db="EMBL/GenBank/DDBJ databases">
        <authorList>
            <person name="Lanie J.A."/>
            <person name="Ng W.-L."/>
            <person name="Kazmierczak K.M."/>
            <person name="Andrzejewski T.M."/>
            <person name="Davidsen T.M."/>
            <person name="Wayne K.J."/>
            <person name="Tettelin H."/>
            <person name="Glass J.I."/>
            <person name="Rusch D."/>
            <person name="Podicherti R."/>
            <person name="Tsui H.-C.T."/>
            <person name="Winkler M.E."/>
        </authorList>
    </citation>
    <scope>NUCLEOTIDE SEQUENCE</scope>
</reference>